<evidence type="ECO:0000256" key="10">
    <source>
        <dbReference type="RuleBase" id="RU000607"/>
    </source>
</evidence>
<evidence type="ECO:0000313" key="12">
    <source>
        <dbReference type="Proteomes" id="UP000253570"/>
    </source>
</evidence>
<reference evidence="11 12" key="1">
    <citation type="journal article" date="2018" name="Microbiome">
        <title>Fine metagenomic profile of the Mediterranean stratified and mixed water columns revealed by assembly and recruitment.</title>
        <authorList>
            <person name="Haro-Moreno J.M."/>
            <person name="Lopez-Perez M."/>
            <person name="De La Torre J.R."/>
            <person name="Picazo A."/>
            <person name="Camacho A."/>
            <person name="Rodriguez-Valera F."/>
        </authorList>
    </citation>
    <scope>NUCLEOTIDE SEQUENCE [LARGE SCALE GENOMIC DNA]</scope>
    <source>
        <strain evidence="11">MED-G57</strain>
    </source>
</reference>
<comment type="catalytic activity">
    <reaction evidence="8">
        <text>Fe-coproporphyrin III + 2 H(+) = coproporphyrin III + Fe(2+)</text>
        <dbReference type="Rhea" id="RHEA:49572"/>
        <dbReference type="ChEBI" id="CHEBI:15378"/>
        <dbReference type="ChEBI" id="CHEBI:29033"/>
        <dbReference type="ChEBI" id="CHEBI:68438"/>
        <dbReference type="ChEBI" id="CHEBI:131725"/>
        <dbReference type="EC" id="4.99.1.9"/>
    </reaction>
    <physiologicalReaction direction="right-to-left" evidence="8">
        <dbReference type="Rhea" id="RHEA:49574"/>
    </physiologicalReaction>
</comment>
<keyword evidence="7 9" id="KW-0627">Porphyrin biosynthesis</keyword>
<evidence type="ECO:0000256" key="6">
    <source>
        <dbReference type="ARBA" id="ARBA00023239"/>
    </source>
</evidence>
<comment type="function">
    <text evidence="9 10">Catalyzes the ferrous insertion into protoporphyrin IX.</text>
</comment>
<dbReference type="InterPro" id="IPR019772">
    <property type="entry name" value="Ferrochelatase_AS"/>
</dbReference>
<dbReference type="FunFam" id="3.40.50.1400:FF:000002">
    <property type="entry name" value="Ferrochelatase"/>
    <property type="match status" value="1"/>
</dbReference>
<accession>A0A368DKF3</accession>
<dbReference type="Proteomes" id="UP000253570">
    <property type="component" value="Unassembled WGS sequence"/>
</dbReference>
<keyword evidence="6 9" id="KW-0456">Lyase</keyword>
<dbReference type="Gene3D" id="3.40.50.1400">
    <property type="match status" value="2"/>
</dbReference>
<dbReference type="PANTHER" id="PTHR11108:SF1">
    <property type="entry name" value="FERROCHELATASE, MITOCHONDRIAL"/>
    <property type="match status" value="1"/>
</dbReference>
<dbReference type="CDD" id="cd03411">
    <property type="entry name" value="Ferrochelatase_N"/>
    <property type="match status" value="1"/>
</dbReference>
<organism evidence="11 12">
    <name type="scientific">PS1 clade bacterium</name>
    <dbReference type="NCBI Taxonomy" id="2175152"/>
    <lineage>
        <taxon>Bacteria</taxon>
        <taxon>Pseudomonadati</taxon>
        <taxon>Pseudomonadota</taxon>
        <taxon>Alphaproteobacteria</taxon>
        <taxon>PS1 clade</taxon>
    </lineage>
</organism>
<dbReference type="NCBIfam" id="TIGR00109">
    <property type="entry name" value="hemH"/>
    <property type="match status" value="1"/>
</dbReference>
<dbReference type="GO" id="GO:0004325">
    <property type="term" value="F:ferrochelatase activity"/>
    <property type="evidence" value="ECO:0007669"/>
    <property type="project" value="UniProtKB-UniRule"/>
</dbReference>
<dbReference type="GO" id="GO:0005737">
    <property type="term" value="C:cytoplasm"/>
    <property type="evidence" value="ECO:0007669"/>
    <property type="project" value="UniProtKB-SubCell"/>
</dbReference>
<dbReference type="EMBL" id="QOQD01000021">
    <property type="protein sequence ID" value="RCL71816.1"/>
    <property type="molecule type" value="Genomic_DNA"/>
</dbReference>
<keyword evidence="4 9" id="KW-0408">Iron</keyword>
<dbReference type="GO" id="GO:0006783">
    <property type="term" value="P:heme biosynthetic process"/>
    <property type="evidence" value="ECO:0007669"/>
    <property type="project" value="UniProtKB-UniRule"/>
</dbReference>
<dbReference type="InterPro" id="IPR001015">
    <property type="entry name" value="Ferrochelatase"/>
</dbReference>
<dbReference type="InterPro" id="IPR033644">
    <property type="entry name" value="Ferrochelatase_C"/>
</dbReference>
<dbReference type="UniPathway" id="UPA00252">
    <property type="reaction ID" value="UER00325"/>
</dbReference>
<dbReference type="Pfam" id="PF00762">
    <property type="entry name" value="Ferrochelatase"/>
    <property type="match status" value="1"/>
</dbReference>
<keyword evidence="3 9" id="KW-0479">Metal-binding</keyword>
<feature type="binding site" evidence="9">
    <location>
        <position position="207"/>
    </location>
    <ligand>
        <name>Fe(2+)</name>
        <dbReference type="ChEBI" id="CHEBI:29033"/>
    </ligand>
</feature>
<keyword evidence="5 9" id="KW-0350">Heme biosynthesis</keyword>
<dbReference type="InterPro" id="IPR033659">
    <property type="entry name" value="Ferrochelatase_N"/>
</dbReference>
<name>A0A368DKF3_9PROT</name>
<comment type="subcellular location">
    <subcellularLocation>
        <location evidence="9 10">Cytoplasm</location>
    </subcellularLocation>
</comment>
<evidence type="ECO:0000256" key="5">
    <source>
        <dbReference type="ARBA" id="ARBA00023133"/>
    </source>
</evidence>
<dbReference type="EC" id="4.98.1.1" evidence="9 10"/>
<evidence type="ECO:0000256" key="4">
    <source>
        <dbReference type="ARBA" id="ARBA00023004"/>
    </source>
</evidence>
<dbReference type="HAMAP" id="MF_00323">
    <property type="entry name" value="Ferrochelatase"/>
    <property type="match status" value="1"/>
</dbReference>
<dbReference type="AlphaFoldDB" id="A0A368DKF3"/>
<protein>
    <recommendedName>
        <fullName evidence="9 10">Ferrochelatase</fullName>
        <ecNumber evidence="9 10">4.98.1.1</ecNumber>
    </recommendedName>
    <alternativeName>
        <fullName evidence="9">Heme synthase</fullName>
    </alternativeName>
    <alternativeName>
        <fullName evidence="9">Protoheme ferro-lyase</fullName>
    </alternativeName>
</protein>
<evidence type="ECO:0000256" key="9">
    <source>
        <dbReference type="HAMAP-Rule" id="MF_00323"/>
    </source>
</evidence>
<dbReference type="PANTHER" id="PTHR11108">
    <property type="entry name" value="FERROCHELATASE"/>
    <property type="match status" value="1"/>
</dbReference>
<evidence type="ECO:0000256" key="3">
    <source>
        <dbReference type="ARBA" id="ARBA00022723"/>
    </source>
</evidence>
<dbReference type="CDD" id="cd00419">
    <property type="entry name" value="Ferrochelatase_C"/>
    <property type="match status" value="1"/>
</dbReference>
<sequence length="337" mass="39059">MEFIPKNHPEIKYGKIGVLIINLGTPDATDYWSIRKYLKEFLSDRRVIDINKYLWWIILNVIILTFRPSKTAKAYKAIWNLDKDESPLKTYTRSQAEALEEDFKEVEIFWSMRYGNPSISSVLKAMRDKGIDRILIFPLYPQYAAATTATVNDKVFEELSKMRWQPSIRTMPPFFDNPLYIDALNSSVQKHIESLEWKPEILLTSYHGLPKRYLDLGDPYHCHCHKTTRLLKEKLNYFSGETILAFQSRFGPEEWLKPYTEETVINLAKNGCESLAILSPAFISDCVETLEEINIGIKEVFFENGGKNFTLIPCLNDSLDGITLLRKLIANELKGWV</sequence>
<evidence type="ECO:0000256" key="1">
    <source>
        <dbReference type="ARBA" id="ARBA00007718"/>
    </source>
</evidence>
<gene>
    <name evidence="9" type="primary">hemH</name>
    <name evidence="11" type="ORF">DBW71_06280</name>
</gene>
<comment type="catalytic activity">
    <reaction evidence="9 10">
        <text>heme b + 2 H(+) = protoporphyrin IX + Fe(2+)</text>
        <dbReference type="Rhea" id="RHEA:22584"/>
        <dbReference type="ChEBI" id="CHEBI:15378"/>
        <dbReference type="ChEBI" id="CHEBI:29033"/>
        <dbReference type="ChEBI" id="CHEBI:57306"/>
        <dbReference type="ChEBI" id="CHEBI:60344"/>
        <dbReference type="EC" id="4.98.1.1"/>
    </reaction>
</comment>
<dbReference type="GO" id="GO:0046872">
    <property type="term" value="F:metal ion binding"/>
    <property type="evidence" value="ECO:0007669"/>
    <property type="project" value="UniProtKB-KW"/>
</dbReference>
<evidence type="ECO:0000256" key="8">
    <source>
        <dbReference type="ARBA" id="ARBA00024536"/>
    </source>
</evidence>
<evidence type="ECO:0000256" key="7">
    <source>
        <dbReference type="ARBA" id="ARBA00023244"/>
    </source>
</evidence>
<comment type="caution">
    <text evidence="11">The sequence shown here is derived from an EMBL/GenBank/DDBJ whole genome shotgun (WGS) entry which is preliminary data.</text>
</comment>
<comment type="pathway">
    <text evidence="9 10">Porphyrin-containing compound metabolism; protoheme biosynthesis; protoheme from protoporphyrin-IX: step 1/1.</text>
</comment>
<comment type="similarity">
    <text evidence="1 9 10">Belongs to the ferrochelatase family.</text>
</comment>
<feature type="binding site" evidence="9">
    <location>
        <position position="288"/>
    </location>
    <ligand>
        <name>Fe(2+)</name>
        <dbReference type="ChEBI" id="CHEBI:29033"/>
    </ligand>
</feature>
<evidence type="ECO:0000256" key="2">
    <source>
        <dbReference type="ARBA" id="ARBA00022490"/>
    </source>
</evidence>
<evidence type="ECO:0000313" key="11">
    <source>
        <dbReference type="EMBL" id="RCL71816.1"/>
    </source>
</evidence>
<keyword evidence="2 9" id="KW-0963">Cytoplasm</keyword>
<dbReference type="PROSITE" id="PS00534">
    <property type="entry name" value="FERROCHELATASE"/>
    <property type="match status" value="1"/>
</dbReference>
<proteinExistence type="inferred from homology"/>
<dbReference type="SUPFAM" id="SSF53800">
    <property type="entry name" value="Chelatase"/>
    <property type="match status" value="1"/>
</dbReference>